<keyword evidence="5" id="KW-0472">Membrane</keyword>
<dbReference type="Pfam" id="PF03088">
    <property type="entry name" value="Str_synth"/>
    <property type="match status" value="1"/>
</dbReference>
<dbReference type="OrthoDB" id="5307922at2759"/>
<feature type="compositionally biased region" description="Basic and acidic residues" evidence="4">
    <location>
        <begin position="427"/>
        <end position="439"/>
    </location>
</feature>
<dbReference type="PANTHER" id="PTHR10426">
    <property type="entry name" value="STRICTOSIDINE SYNTHASE-RELATED"/>
    <property type="match status" value="1"/>
</dbReference>
<evidence type="ECO:0000256" key="5">
    <source>
        <dbReference type="SAM" id="Phobius"/>
    </source>
</evidence>
<evidence type="ECO:0000256" key="2">
    <source>
        <dbReference type="ARBA" id="ARBA00022553"/>
    </source>
</evidence>
<dbReference type="InterPro" id="IPR018119">
    <property type="entry name" value="Strictosidine_synth_cons-reg"/>
</dbReference>
<dbReference type="AlphaFoldDB" id="A0A8J2EK20"/>
<keyword evidence="8" id="KW-1185">Reference proteome</keyword>
<keyword evidence="3" id="KW-0325">Glycoprotein</keyword>
<dbReference type="InterPro" id="IPR011042">
    <property type="entry name" value="6-blade_b-propeller_TolB-like"/>
</dbReference>
<accession>A0A8J2EK20</accession>
<dbReference type="PANTHER" id="PTHR10426:SF88">
    <property type="entry name" value="ADIPOCYTE PLASMA MEMBRANE-ASSOCIATED PROTEIN HEMOMUCIN-RELATED"/>
    <property type="match status" value="1"/>
</dbReference>
<evidence type="ECO:0000313" key="8">
    <source>
        <dbReference type="Proteomes" id="UP000786811"/>
    </source>
</evidence>
<comment type="similarity">
    <text evidence="1">Belongs to the strictosidine synthase family.</text>
</comment>
<dbReference type="SUPFAM" id="SSF63829">
    <property type="entry name" value="Calcium-dependent phosphotriesterase"/>
    <property type="match status" value="1"/>
</dbReference>
<dbReference type="Gene3D" id="2.120.10.30">
    <property type="entry name" value="TolB, C-terminal domain"/>
    <property type="match status" value="1"/>
</dbReference>
<dbReference type="GO" id="GO:0012505">
    <property type="term" value="C:endomembrane system"/>
    <property type="evidence" value="ECO:0007669"/>
    <property type="project" value="TreeGrafter"/>
</dbReference>
<dbReference type="Proteomes" id="UP000786811">
    <property type="component" value="Unassembled WGS sequence"/>
</dbReference>
<evidence type="ECO:0000256" key="4">
    <source>
        <dbReference type="SAM" id="MobiDB-lite"/>
    </source>
</evidence>
<dbReference type="GO" id="GO:0016787">
    <property type="term" value="F:hydrolase activity"/>
    <property type="evidence" value="ECO:0007669"/>
    <property type="project" value="TreeGrafter"/>
</dbReference>
<evidence type="ECO:0000256" key="3">
    <source>
        <dbReference type="ARBA" id="ARBA00023180"/>
    </source>
</evidence>
<feature type="transmembrane region" description="Helical" evidence="5">
    <location>
        <begin position="7"/>
        <end position="27"/>
    </location>
</feature>
<reference evidence="7" key="1">
    <citation type="submission" date="2021-04" db="EMBL/GenBank/DDBJ databases">
        <authorList>
            <person name="Chebbi M.A.C M."/>
        </authorList>
    </citation>
    <scope>NUCLEOTIDE SEQUENCE</scope>
</reference>
<comment type="caution">
    <text evidence="7">The sequence shown here is derived from an EMBL/GenBank/DDBJ whole genome shotgun (WGS) entry which is preliminary data.</text>
</comment>
<keyword evidence="5" id="KW-0812">Transmembrane</keyword>
<proteinExistence type="inferred from homology"/>
<sequence length="439" mass="49433">MGYLKSLATSFVWVCTFLAIITFIPGLPPNVDFTAHNLTLPKKIPKELLNENLNKAEKLYQEKVRGPESFDSYDGILYFTTANGAVHKIIGDELKEVVKFKETCKNKLEEDLCSHPLGLKFDKKGTLYVVDTSYGIYKVDVKKGSYEKIIDASQPIEGKIPKTPNSVDVAENGDLYWTDMSSDYKLNDGIFSTLSDPSGRLIYFDAKTKKNKVLLDNLGCANGVKLSDDESFVLVNELVMSRVVKYHLKGPKTGQSEILVEGLPGFPDNIHSDNHGNFLISIVVIADEENPQLVQSLLPHPNVRKMCVRFLSLLELPFKLFDKVYPNDYCKRIHYWIGSFQNSPMVVPTDAIVLRIDANGKILNAMATSNSEISSISSAFFLNDYMWLGSPFNDYLARIHIDEILPELKNKFDKKPSQKSNTQQVKPDSKKESKVKVEL</sequence>
<organism evidence="7 8">
    <name type="scientific">Cotesia congregata</name>
    <name type="common">Parasitoid wasp</name>
    <name type="synonym">Apanteles congregatus</name>
    <dbReference type="NCBI Taxonomy" id="51543"/>
    <lineage>
        <taxon>Eukaryota</taxon>
        <taxon>Metazoa</taxon>
        <taxon>Ecdysozoa</taxon>
        <taxon>Arthropoda</taxon>
        <taxon>Hexapoda</taxon>
        <taxon>Insecta</taxon>
        <taxon>Pterygota</taxon>
        <taxon>Neoptera</taxon>
        <taxon>Endopterygota</taxon>
        <taxon>Hymenoptera</taxon>
        <taxon>Apocrita</taxon>
        <taxon>Ichneumonoidea</taxon>
        <taxon>Braconidae</taxon>
        <taxon>Microgastrinae</taxon>
        <taxon>Cotesia</taxon>
    </lineage>
</organism>
<evidence type="ECO:0000259" key="6">
    <source>
        <dbReference type="Pfam" id="PF03088"/>
    </source>
</evidence>
<gene>
    <name evidence="7" type="ORF">HICCMSTLAB_LOCUS1486</name>
</gene>
<feature type="region of interest" description="Disordered" evidence="4">
    <location>
        <begin position="412"/>
        <end position="439"/>
    </location>
</feature>
<evidence type="ECO:0000256" key="1">
    <source>
        <dbReference type="ARBA" id="ARBA00009191"/>
    </source>
</evidence>
<evidence type="ECO:0000313" key="7">
    <source>
        <dbReference type="EMBL" id="CAG5075332.1"/>
    </source>
</evidence>
<feature type="domain" description="Strictosidine synthase conserved region" evidence="6">
    <location>
        <begin position="165"/>
        <end position="251"/>
    </location>
</feature>
<keyword evidence="5" id="KW-1133">Transmembrane helix</keyword>
<name>A0A8J2EK20_COTCN</name>
<protein>
    <submittedName>
        <fullName evidence="7">Similar to Apmap: Adipocyte plasma membrane-associated protein (Rattus norvegicus)</fullName>
    </submittedName>
</protein>
<keyword evidence="2" id="KW-0597">Phosphoprotein</keyword>
<dbReference type="EMBL" id="CAJNRD030001116">
    <property type="protein sequence ID" value="CAG5075332.1"/>
    <property type="molecule type" value="Genomic_DNA"/>
</dbReference>